<comment type="similarity">
    <text evidence="2">Belongs to the DoxX family.</text>
</comment>
<keyword evidence="5 7" id="KW-1133">Transmembrane helix</keyword>
<gene>
    <name evidence="8" type="primary">catD</name>
    <name evidence="8" type="ORF">K239x_28660</name>
</gene>
<dbReference type="Pfam" id="PF07681">
    <property type="entry name" value="DoxX"/>
    <property type="match status" value="1"/>
</dbReference>
<feature type="transmembrane region" description="Helical" evidence="7">
    <location>
        <begin position="51"/>
        <end position="70"/>
    </location>
</feature>
<evidence type="ECO:0000256" key="6">
    <source>
        <dbReference type="ARBA" id="ARBA00023136"/>
    </source>
</evidence>
<dbReference type="GO" id="GO:0005886">
    <property type="term" value="C:plasma membrane"/>
    <property type="evidence" value="ECO:0007669"/>
    <property type="project" value="UniProtKB-SubCell"/>
</dbReference>
<dbReference type="InterPro" id="IPR051907">
    <property type="entry name" value="DoxX-like_oxidoreductase"/>
</dbReference>
<dbReference type="EC" id="1.-.-.-" evidence="8"/>
<organism evidence="8 9">
    <name type="scientific">Stieleria marina</name>
    <dbReference type="NCBI Taxonomy" id="1930275"/>
    <lineage>
        <taxon>Bacteria</taxon>
        <taxon>Pseudomonadati</taxon>
        <taxon>Planctomycetota</taxon>
        <taxon>Planctomycetia</taxon>
        <taxon>Pirellulales</taxon>
        <taxon>Pirellulaceae</taxon>
        <taxon>Stieleria</taxon>
    </lineage>
</organism>
<dbReference type="EMBL" id="CP036526">
    <property type="protein sequence ID" value="QDT10875.1"/>
    <property type="molecule type" value="Genomic_DNA"/>
</dbReference>
<reference evidence="8 9" key="1">
    <citation type="submission" date="2019-02" db="EMBL/GenBank/DDBJ databases">
        <title>Deep-cultivation of Planctomycetes and their phenomic and genomic characterization uncovers novel biology.</title>
        <authorList>
            <person name="Wiegand S."/>
            <person name="Jogler M."/>
            <person name="Boedeker C."/>
            <person name="Pinto D."/>
            <person name="Vollmers J."/>
            <person name="Rivas-Marin E."/>
            <person name="Kohn T."/>
            <person name="Peeters S.H."/>
            <person name="Heuer A."/>
            <person name="Rast P."/>
            <person name="Oberbeckmann S."/>
            <person name="Bunk B."/>
            <person name="Jeske O."/>
            <person name="Meyerdierks A."/>
            <person name="Storesund J.E."/>
            <person name="Kallscheuer N."/>
            <person name="Luecker S."/>
            <person name="Lage O.M."/>
            <person name="Pohl T."/>
            <person name="Merkel B.J."/>
            <person name="Hornburger P."/>
            <person name="Mueller R.-W."/>
            <person name="Bruemmer F."/>
            <person name="Labrenz M."/>
            <person name="Spormann A.M."/>
            <person name="Op den Camp H."/>
            <person name="Overmann J."/>
            <person name="Amann R."/>
            <person name="Jetten M.S.M."/>
            <person name="Mascher T."/>
            <person name="Medema M.H."/>
            <person name="Devos D.P."/>
            <person name="Kaster A.-K."/>
            <person name="Ovreas L."/>
            <person name="Rohde M."/>
            <person name="Galperin M.Y."/>
            <person name="Jogler C."/>
        </authorList>
    </citation>
    <scope>NUCLEOTIDE SEQUENCE [LARGE SCALE GENOMIC DNA]</scope>
    <source>
        <strain evidence="8 9">K23_9</strain>
    </source>
</reference>
<dbReference type="InterPro" id="IPR032808">
    <property type="entry name" value="DoxX"/>
</dbReference>
<feature type="transmembrane region" description="Helical" evidence="7">
    <location>
        <begin position="12"/>
        <end position="31"/>
    </location>
</feature>
<sequence>MWCCHKDKPISAGLLVLRVGIGGMMLVHGLTKLNGFSVMADKFPDPIGVGSQLSLIMAIAAEVGCSLLLIIGFATRLAAIPLAFTMIVALFIVHADDPWKAKELAAVYLLVYASLLMTGAGSFSIDHCVFGSKTTAEKKSEANA</sequence>
<evidence type="ECO:0000313" key="8">
    <source>
        <dbReference type="EMBL" id="QDT10875.1"/>
    </source>
</evidence>
<accession>A0A517NUS1</accession>
<evidence type="ECO:0000256" key="2">
    <source>
        <dbReference type="ARBA" id="ARBA00006679"/>
    </source>
</evidence>
<feature type="transmembrane region" description="Helical" evidence="7">
    <location>
        <begin position="107"/>
        <end position="130"/>
    </location>
</feature>
<dbReference type="GO" id="GO:0016491">
    <property type="term" value="F:oxidoreductase activity"/>
    <property type="evidence" value="ECO:0007669"/>
    <property type="project" value="UniProtKB-KW"/>
</dbReference>
<dbReference type="PANTHER" id="PTHR33452:SF1">
    <property type="entry name" value="INNER MEMBRANE PROTEIN YPHA-RELATED"/>
    <property type="match status" value="1"/>
</dbReference>
<evidence type="ECO:0000256" key="3">
    <source>
        <dbReference type="ARBA" id="ARBA00022475"/>
    </source>
</evidence>
<dbReference type="OrthoDB" id="9813193at2"/>
<dbReference type="AlphaFoldDB" id="A0A517NUS1"/>
<evidence type="ECO:0000256" key="1">
    <source>
        <dbReference type="ARBA" id="ARBA00004651"/>
    </source>
</evidence>
<evidence type="ECO:0000256" key="5">
    <source>
        <dbReference type="ARBA" id="ARBA00022989"/>
    </source>
</evidence>
<proteinExistence type="inferred from homology"/>
<evidence type="ECO:0000256" key="4">
    <source>
        <dbReference type="ARBA" id="ARBA00022692"/>
    </source>
</evidence>
<dbReference type="Proteomes" id="UP000319817">
    <property type="component" value="Chromosome"/>
</dbReference>
<evidence type="ECO:0000256" key="7">
    <source>
        <dbReference type="SAM" id="Phobius"/>
    </source>
</evidence>
<name>A0A517NUS1_9BACT</name>
<dbReference type="PANTHER" id="PTHR33452">
    <property type="entry name" value="OXIDOREDUCTASE CATD-RELATED"/>
    <property type="match status" value="1"/>
</dbReference>
<evidence type="ECO:0000313" key="9">
    <source>
        <dbReference type="Proteomes" id="UP000319817"/>
    </source>
</evidence>
<keyword evidence="9" id="KW-1185">Reference proteome</keyword>
<keyword evidence="8" id="KW-0560">Oxidoreductase</keyword>
<keyword evidence="6 7" id="KW-0472">Membrane</keyword>
<protein>
    <submittedName>
        <fullName evidence="8">Oxidoreductase CatD</fullName>
        <ecNumber evidence="8">1.-.-.-</ecNumber>
    </submittedName>
</protein>
<keyword evidence="4 7" id="KW-0812">Transmembrane</keyword>
<keyword evidence="3" id="KW-1003">Cell membrane</keyword>
<feature type="transmembrane region" description="Helical" evidence="7">
    <location>
        <begin position="77"/>
        <end position="95"/>
    </location>
</feature>
<comment type="subcellular location">
    <subcellularLocation>
        <location evidence="1">Cell membrane</location>
        <topology evidence="1">Multi-pass membrane protein</topology>
    </subcellularLocation>
</comment>